<dbReference type="Pfam" id="PF00651">
    <property type="entry name" value="BTB"/>
    <property type="match status" value="1"/>
</dbReference>
<evidence type="ECO:0000313" key="2">
    <source>
        <dbReference type="EMBL" id="KIM25216.1"/>
    </source>
</evidence>
<protein>
    <recommendedName>
        <fullName evidence="1">BTB domain-containing protein</fullName>
    </recommendedName>
</protein>
<proteinExistence type="predicted"/>
<dbReference type="HOGENOM" id="CLU_052397_0_2_1"/>
<name>A0A0C3B121_SERVB</name>
<dbReference type="OrthoDB" id="71307at2759"/>
<dbReference type="Proteomes" id="UP000054097">
    <property type="component" value="Unassembled WGS sequence"/>
</dbReference>
<organism evidence="2 3">
    <name type="scientific">Serendipita vermifera MAFF 305830</name>
    <dbReference type="NCBI Taxonomy" id="933852"/>
    <lineage>
        <taxon>Eukaryota</taxon>
        <taxon>Fungi</taxon>
        <taxon>Dikarya</taxon>
        <taxon>Basidiomycota</taxon>
        <taxon>Agaricomycotina</taxon>
        <taxon>Agaricomycetes</taxon>
        <taxon>Sebacinales</taxon>
        <taxon>Serendipitaceae</taxon>
        <taxon>Serendipita</taxon>
    </lineage>
</organism>
<dbReference type="SUPFAM" id="SSF54695">
    <property type="entry name" value="POZ domain"/>
    <property type="match status" value="1"/>
</dbReference>
<dbReference type="InterPro" id="IPR000210">
    <property type="entry name" value="BTB/POZ_dom"/>
</dbReference>
<dbReference type="EMBL" id="KN824316">
    <property type="protein sequence ID" value="KIM25216.1"/>
    <property type="molecule type" value="Genomic_DNA"/>
</dbReference>
<dbReference type="STRING" id="933852.A0A0C3B121"/>
<evidence type="ECO:0000259" key="1">
    <source>
        <dbReference type="Pfam" id="PF00651"/>
    </source>
</evidence>
<evidence type="ECO:0000313" key="3">
    <source>
        <dbReference type="Proteomes" id="UP000054097"/>
    </source>
</evidence>
<sequence>MVHTAPSSSASSPQLPHRYATFEVANGDTLLQSSDSFSFSVHRCLLVRASPAFCDTFHIPPIAIPCSSVVPNLVPIPISEPAYVLDALLRFMYPLPPPSFNDLSQLAPVLAACINYQMAPAISILRQQLVSPKFLLREPLRVFAIARRFGLTAEVAEASRETLRIDLSEAPFYEEMKYISAYDLQCLLVLHRQRGKAARSVLSARSSACRLRCSKCSRDNMGQYTLPPRWWREFERKAKEELTRRPLTDVIFTMRFLSECANAGCSSCGTSLLDSYEFLETLKAEIDALPDALPLTPAGDN</sequence>
<reference evidence="3" key="2">
    <citation type="submission" date="2015-01" db="EMBL/GenBank/DDBJ databases">
        <title>Evolutionary Origins and Diversification of the Mycorrhizal Mutualists.</title>
        <authorList>
            <consortium name="DOE Joint Genome Institute"/>
            <consortium name="Mycorrhizal Genomics Consortium"/>
            <person name="Kohler A."/>
            <person name="Kuo A."/>
            <person name="Nagy L.G."/>
            <person name="Floudas D."/>
            <person name="Copeland A."/>
            <person name="Barry K.W."/>
            <person name="Cichocki N."/>
            <person name="Veneault-Fourrey C."/>
            <person name="LaButti K."/>
            <person name="Lindquist E.A."/>
            <person name="Lipzen A."/>
            <person name="Lundell T."/>
            <person name="Morin E."/>
            <person name="Murat C."/>
            <person name="Riley R."/>
            <person name="Ohm R."/>
            <person name="Sun H."/>
            <person name="Tunlid A."/>
            <person name="Henrissat B."/>
            <person name="Grigoriev I.V."/>
            <person name="Hibbett D.S."/>
            <person name="Martin F."/>
        </authorList>
    </citation>
    <scope>NUCLEOTIDE SEQUENCE [LARGE SCALE GENOMIC DNA]</scope>
    <source>
        <strain evidence="3">MAFF 305830</strain>
    </source>
</reference>
<feature type="domain" description="BTB" evidence="1">
    <location>
        <begin position="28"/>
        <end position="130"/>
    </location>
</feature>
<dbReference type="InterPro" id="IPR011333">
    <property type="entry name" value="SKP1/BTB/POZ_sf"/>
</dbReference>
<dbReference type="AlphaFoldDB" id="A0A0C3B121"/>
<gene>
    <name evidence="2" type="ORF">M408DRAFT_221923</name>
</gene>
<accession>A0A0C3B121</accession>
<keyword evidence="3" id="KW-1185">Reference proteome</keyword>
<reference evidence="2 3" key="1">
    <citation type="submission" date="2014-04" db="EMBL/GenBank/DDBJ databases">
        <authorList>
            <consortium name="DOE Joint Genome Institute"/>
            <person name="Kuo A."/>
            <person name="Zuccaro A."/>
            <person name="Kohler A."/>
            <person name="Nagy L.G."/>
            <person name="Floudas D."/>
            <person name="Copeland A."/>
            <person name="Barry K.W."/>
            <person name="Cichocki N."/>
            <person name="Veneault-Fourrey C."/>
            <person name="LaButti K."/>
            <person name="Lindquist E.A."/>
            <person name="Lipzen A."/>
            <person name="Lundell T."/>
            <person name="Morin E."/>
            <person name="Murat C."/>
            <person name="Sun H."/>
            <person name="Tunlid A."/>
            <person name="Henrissat B."/>
            <person name="Grigoriev I.V."/>
            <person name="Hibbett D.S."/>
            <person name="Martin F."/>
            <person name="Nordberg H.P."/>
            <person name="Cantor M.N."/>
            <person name="Hua S.X."/>
        </authorList>
    </citation>
    <scope>NUCLEOTIDE SEQUENCE [LARGE SCALE GENOMIC DNA]</scope>
    <source>
        <strain evidence="2 3">MAFF 305830</strain>
    </source>
</reference>
<dbReference type="Gene3D" id="3.30.710.10">
    <property type="entry name" value="Potassium Channel Kv1.1, Chain A"/>
    <property type="match status" value="1"/>
</dbReference>